<gene>
    <name evidence="19" type="ORF">C7M84_011491</name>
</gene>
<dbReference type="PANTHER" id="PTHR12809:SF2">
    <property type="entry name" value="MEDIATOR OF RNA POLYMERASE II TRANSCRIPTION SUBUNIT 14"/>
    <property type="match status" value="1"/>
</dbReference>
<dbReference type="GO" id="GO:0016592">
    <property type="term" value="C:mediator complex"/>
    <property type="evidence" value="ECO:0007669"/>
    <property type="project" value="UniProtKB-UniRule"/>
</dbReference>
<dbReference type="InterPro" id="IPR055122">
    <property type="entry name" value="Med14_N"/>
</dbReference>
<evidence type="ECO:0000256" key="3">
    <source>
        <dbReference type="ARBA" id="ARBA00019619"/>
    </source>
</evidence>
<dbReference type="InterPro" id="IPR055113">
    <property type="entry name" value="Med14_RM2"/>
</dbReference>
<feature type="domain" description="Mediator of RNA polymerase II transcription subunit 14 RM5" evidence="17">
    <location>
        <begin position="664"/>
        <end position="754"/>
    </location>
</feature>
<evidence type="ECO:0000256" key="10">
    <source>
        <dbReference type="RuleBase" id="RU365082"/>
    </source>
</evidence>
<dbReference type="EMBL" id="QCYY01000245">
    <property type="protein sequence ID" value="ROT85579.1"/>
    <property type="molecule type" value="Genomic_DNA"/>
</dbReference>
<dbReference type="Pfam" id="PF25067">
    <property type="entry name" value="RM5_Med14"/>
    <property type="match status" value="1"/>
</dbReference>
<feature type="compositionally biased region" description="Polar residues" evidence="11">
    <location>
        <begin position="1426"/>
        <end position="1435"/>
    </location>
</feature>
<feature type="compositionally biased region" description="Gly residues" evidence="11">
    <location>
        <begin position="13"/>
        <end position="22"/>
    </location>
</feature>
<feature type="compositionally biased region" description="Polar residues" evidence="11">
    <location>
        <begin position="1085"/>
        <end position="1095"/>
    </location>
</feature>
<dbReference type="InterPro" id="IPR056877">
    <property type="entry name" value="Med14_C"/>
</dbReference>
<comment type="function">
    <text evidence="10">Component of the Mediator complex, a coactivator involved in the regulated transcription of nearly all RNA polymerase II-dependent genes. Mediator functions as a bridge to convey information from gene-specific regulatory proteins to the basal RNA polymerase II transcription machinery. Mediator is recruited to promoters by direct interactions with regulatory proteins and serves as a scaffold for the assembly of a functional preinitiation complex with RNA polymerase II and the general transcription factors.</text>
</comment>
<dbReference type="Pfam" id="PF22981">
    <property type="entry name" value="RM2_Med14"/>
    <property type="match status" value="1"/>
</dbReference>
<name>A0A3R7R053_PENVA</name>
<feature type="domain" description="Mediator of RNA polymerase II transcription subunit 14 RM3" evidence="16">
    <location>
        <begin position="380"/>
        <end position="489"/>
    </location>
</feature>
<feature type="domain" description="Mediator complex subunit MED14 N-terminal" evidence="12">
    <location>
        <begin position="31"/>
        <end position="220"/>
    </location>
</feature>
<evidence type="ECO:0000256" key="1">
    <source>
        <dbReference type="ARBA" id="ARBA00004123"/>
    </source>
</evidence>
<evidence type="ECO:0000256" key="9">
    <source>
        <dbReference type="ARBA" id="ARBA00032007"/>
    </source>
</evidence>
<feature type="region of interest" description="Disordered" evidence="11">
    <location>
        <begin position="992"/>
        <end position="1095"/>
    </location>
</feature>
<keyword evidence="8 10" id="KW-0539">Nucleus</keyword>
<dbReference type="GO" id="GO:0003712">
    <property type="term" value="F:transcription coregulator activity"/>
    <property type="evidence" value="ECO:0007669"/>
    <property type="project" value="UniProtKB-UniRule"/>
</dbReference>
<feature type="domain" description="Mediator of RNA polymerase II transcription subunit 14 RM6" evidence="15">
    <location>
        <begin position="810"/>
        <end position="877"/>
    </location>
</feature>
<evidence type="ECO:0000256" key="11">
    <source>
        <dbReference type="SAM" id="MobiDB-lite"/>
    </source>
</evidence>
<feature type="compositionally biased region" description="Polar residues" evidence="11">
    <location>
        <begin position="1394"/>
        <end position="1405"/>
    </location>
</feature>
<feature type="domain" description="Mediator of RNA polymerase II transcription subunit 14 RM2" evidence="13">
    <location>
        <begin position="300"/>
        <end position="377"/>
    </location>
</feature>
<dbReference type="Pfam" id="PF25065">
    <property type="entry name" value="RM3_Med14"/>
    <property type="match status" value="1"/>
</dbReference>
<comment type="similarity">
    <text evidence="2 10">Belongs to the Mediator complex subunit 14 family.</text>
</comment>
<comment type="caution">
    <text evidence="19">The sequence shown here is derived from an EMBL/GenBank/DDBJ whole genome shotgun (WGS) entry which is preliminary data.</text>
</comment>
<evidence type="ECO:0000256" key="8">
    <source>
        <dbReference type="ARBA" id="ARBA00023242"/>
    </source>
</evidence>
<dbReference type="GO" id="GO:0070847">
    <property type="term" value="C:core mediator complex"/>
    <property type="evidence" value="ECO:0007669"/>
    <property type="project" value="TreeGrafter"/>
</dbReference>
<dbReference type="STRING" id="6689.A0A3R7R053"/>
<proteinExistence type="inferred from homology"/>
<keyword evidence="7 10" id="KW-0804">Transcription</keyword>
<organism evidence="19 20">
    <name type="scientific">Penaeus vannamei</name>
    <name type="common">Whiteleg shrimp</name>
    <name type="synonym">Litopenaeus vannamei</name>
    <dbReference type="NCBI Taxonomy" id="6689"/>
    <lineage>
        <taxon>Eukaryota</taxon>
        <taxon>Metazoa</taxon>
        <taxon>Ecdysozoa</taxon>
        <taxon>Arthropoda</taxon>
        <taxon>Crustacea</taxon>
        <taxon>Multicrustacea</taxon>
        <taxon>Malacostraca</taxon>
        <taxon>Eumalacostraca</taxon>
        <taxon>Eucarida</taxon>
        <taxon>Decapoda</taxon>
        <taxon>Dendrobranchiata</taxon>
        <taxon>Penaeoidea</taxon>
        <taxon>Penaeidae</taxon>
        <taxon>Penaeus</taxon>
    </lineage>
</organism>
<reference evidence="19 20" key="1">
    <citation type="submission" date="2018-04" db="EMBL/GenBank/DDBJ databases">
        <authorList>
            <person name="Zhang X."/>
            <person name="Yuan J."/>
            <person name="Li F."/>
            <person name="Xiang J."/>
        </authorList>
    </citation>
    <scope>NUCLEOTIDE SEQUENCE [LARGE SCALE GENOMIC DNA]</scope>
    <source>
        <tissue evidence="19">Muscle</tissue>
    </source>
</reference>
<comment type="subcellular location">
    <subcellularLocation>
        <location evidence="1 10">Nucleus</location>
    </subcellularLocation>
</comment>
<evidence type="ECO:0000256" key="2">
    <source>
        <dbReference type="ARBA" id="ARBA00007813"/>
    </source>
</evidence>
<accession>A0A3R7R053</accession>
<evidence type="ECO:0000259" key="14">
    <source>
        <dbReference type="Pfam" id="PF22983"/>
    </source>
</evidence>
<dbReference type="Pfam" id="PF25069">
    <property type="entry name" value="Med14_C"/>
    <property type="match status" value="1"/>
</dbReference>
<evidence type="ECO:0000259" key="15">
    <source>
        <dbReference type="Pfam" id="PF22984"/>
    </source>
</evidence>
<dbReference type="InterPro" id="IPR013947">
    <property type="entry name" value="Mediator_Med14"/>
</dbReference>
<dbReference type="Proteomes" id="UP000283509">
    <property type="component" value="Unassembled WGS sequence"/>
</dbReference>
<feature type="domain" description="Mediator of RNA polymerase II transcription subunit 14 C-terminal" evidence="18">
    <location>
        <begin position="1305"/>
        <end position="1381"/>
    </location>
</feature>
<keyword evidence="4" id="KW-0677">Repeat</keyword>
<feature type="region of interest" description="Disordered" evidence="11">
    <location>
        <begin position="1466"/>
        <end position="1487"/>
    </location>
</feature>
<dbReference type="GO" id="GO:0006357">
    <property type="term" value="P:regulation of transcription by RNA polymerase II"/>
    <property type="evidence" value="ECO:0007669"/>
    <property type="project" value="InterPro"/>
</dbReference>
<dbReference type="Pfam" id="PF22984">
    <property type="entry name" value="RM6_Med14"/>
    <property type="match status" value="1"/>
</dbReference>
<evidence type="ECO:0000259" key="18">
    <source>
        <dbReference type="Pfam" id="PF25069"/>
    </source>
</evidence>
<evidence type="ECO:0000259" key="13">
    <source>
        <dbReference type="Pfam" id="PF22981"/>
    </source>
</evidence>
<evidence type="ECO:0000259" key="12">
    <source>
        <dbReference type="Pfam" id="PF08638"/>
    </source>
</evidence>
<evidence type="ECO:0000313" key="20">
    <source>
        <dbReference type="Proteomes" id="UP000283509"/>
    </source>
</evidence>
<keyword evidence="5 10" id="KW-0805">Transcription regulation</keyword>
<dbReference type="Pfam" id="PF08638">
    <property type="entry name" value="Med14"/>
    <property type="match status" value="1"/>
</dbReference>
<feature type="domain" description="Mediator of RNA polymerase II transcription subunit 14 RM8" evidence="14">
    <location>
        <begin position="1197"/>
        <end position="1269"/>
    </location>
</feature>
<evidence type="ECO:0000259" key="16">
    <source>
        <dbReference type="Pfam" id="PF25065"/>
    </source>
</evidence>
<dbReference type="InterPro" id="IPR056879">
    <property type="entry name" value="RM3_Med14"/>
</dbReference>
<feature type="region of interest" description="Disordered" evidence="11">
    <location>
        <begin position="1388"/>
        <end position="1435"/>
    </location>
</feature>
<keyword evidence="20" id="KW-1185">Reference proteome</keyword>
<evidence type="ECO:0000256" key="7">
    <source>
        <dbReference type="ARBA" id="ARBA00023163"/>
    </source>
</evidence>
<evidence type="ECO:0000313" key="19">
    <source>
        <dbReference type="EMBL" id="ROT85579.1"/>
    </source>
</evidence>
<dbReference type="InterPro" id="IPR055114">
    <property type="entry name" value="Med14_RM6"/>
</dbReference>
<dbReference type="OrthoDB" id="205099at2759"/>
<evidence type="ECO:0000256" key="6">
    <source>
        <dbReference type="ARBA" id="ARBA00023159"/>
    </source>
</evidence>
<reference evidence="19 20" key="2">
    <citation type="submission" date="2019-01" db="EMBL/GenBank/DDBJ databases">
        <title>The decoding of complex shrimp genome reveals the adaptation for benthos swimmer, frequently molting mechanism and breeding impact on genome.</title>
        <authorList>
            <person name="Sun Y."/>
            <person name="Gao Y."/>
            <person name="Yu Y."/>
        </authorList>
    </citation>
    <scope>NUCLEOTIDE SEQUENCE [LARGE SCALE GENOMIC DNA]</scope>
    <source>
        <tissue evidence="19">Muscle</tissue>
    </source>
</reference>
<comment type="subunit">
    <text evidence="10">Component of the Mediator complex.</text>
</comment>
<dbReference type="Pfam" id="PF22983">
    <property type="entry name" value="RM8_Med14"/>
    <property type="match status" value="1"/>
</dbReference>
<protein>
    <recommendedName>
        <fullName evidence="3 10">Mediator of RNA polymerase II transcription subunit 14</fullName>
    </recommendedName>
    <alternativeName>
        <fullName evidence="9 10">Mediator complex subunit 14</fullName>
    </alternativeName>
</protein>
<evidence type="ECO:0000259" key="17">
    <source>
        <dbReference type="Pfam" id="PF25067"/>
    </source>
</evidence>
<evidence type="ECO:0000256" key="5">
    <source>
        <dbReference type="ARBA" id="ARBA00023015"/>
    </source>
</evidence>
<sequence length="1626" mass="177276">MAPTPTPAPLESGSGGGPMETVGSMGGQMGTISLGVLIQYINQRTYSDLLNLAEILPRKSDLEKKIDIVQYAQRTRQLYVRLLALVKWAASASKVDKCCHIMALLEKQNNLFTYTADKLYHMTKENLVCARLPHFHIPAAVETLTTGSYDRLPLTIRQRILPPEPITALERKQTLTRLEQIIQHRLVTTELPPQMRTSRIENGRVKFTVEHEFEVSLTLMGDSITEPWRLLEIEILVEDKETGDGKALVHRRQVLFIHHLIQSRLQDNPKPLHETYMVLHSFCQALQLEVLFVQTQKLLEDRLDFHIRIEEYLQGRSLTLTYWRELTQRDPSAQLGYRLTVQVDPTEPSKPLMVLHTPSLGSKESEIAERAIRSDHLSIERLLVHTIYLRTKIRLSELKQEMDSKLGNDAEKCQLSGSPAVLHVPILQPNLRSEQLLITVDTHTGVLLPHIPQYDNCHIISDLQSALNHDKSKVDDLISELRYWLMVRRTEKTLQHLPATAHERLPLMYFATHPLNSLGKHKVFITFHKHPGYVVIVEFCEKEGSPCEIEQSLYFMVVKQASIEDNPNDDTVQTALPKSYMRAYDLVKLDSFVCTHGPSTKVDVIEPGERALGGKRKLQQRAEPASKRVKVPAYFLPDVAQCVAMSDMKLPLTHLSLKLRERSVFNTGEQVEEGGMGVLLRLIDLPSVEGLSSDTVIALRKNLLSSSIRIQVPQFKGSRVFGMEYLFTNCPVTSQHSREQGPRRAAYFTYEVTENVNSTVDAILADWTVISQLYQLVLTFAAHLSASRAGVESAGSSSSCSSSGANPKSLSEMVRVKSFNYKSMTLAYGPSYDAFVIIRYNAEKKAFTLSFGMSGEGVWATNPHTVMQDQLQDLVNHRGHMGLVDLATTLHHTYQPLLAISKLSPTLHLGVIDKRQQPIKNLTVLPQSPTRVSIVYRNIYCLNVDMLPNGLVAIRDGAFSSFETSKLIEEFIPVQGLKAFLSKYVDETAINRRRSQSEDDNPPTPIPLDDNPWPTPKAASPARHGPMTPPISSNPHTPASPHPVGMTQTSGHGGFVSSPATSGFSLASPPSLPGMNPSPAMLPHQSPSSGFLGANSPSAPQYNVASPVGFLAPSPLGPHSVPMHSPASALMQGPAGGASYTSRVLPNKPYAAAVPTVLTHDAFHTLCSPVQVDEGSDTSLQCVVEQFLGLTYIKRHFQQLCKSCEVIKPVGGFEPGSIQCKIETLCCQLLVHSTPSYSLSLKLQPVPEHVDQWTTEELQVLEKFFSVKVPIPPYRLYAVHSFYSILRFPVRVLKDCIRIMQLELLQLTRTNLQLPPDTEPPNLMLPLVYDSNSNKTQIAERRDQGNVTFQIVNEIMSRAAVQPNEISLFPCVRELLCNLTLGPDGNAVAAPPTSVGQGTPTSSGGTVPPSLASPHLTSPHMGSPLTPGSSAATPGVQVSMTPTMSQGMISTSGTVTTNVSSLSTPGMVSSLSSGSHFTGPKQGTTAGHMQQTMTTMGPLGPQGMQPMQSAMTMTGMQPGHMQQPMTSMAGGMMQPGAHGMQGGPGGVQSMAGGPGGIQGMSAMQGGPGGMQGGPGGMQVGPAGMQGGPGGMQGGPGSMQGGPGGMQGGPGGMQGGFGSGMMGQFNR</sequence>
<dbReference type="InterPro" id="IPR056878">
    <property type="entry name" value="RM5_Med14"/>
</dbReference>
<dbReference type="InterPro" id="IPR055107">
    <property type="entry name" value="Med14_RM8"/>
</dbReference>
<dbReference type="PANTHER" id="PTHR12809">
    <property type="entry name" value="MEDIATOR COMPLEX SUBUNIT"/>
    <property type="match status" value="1"/>
</dbReference>
<keyword evidence="6 10" id="KW-0010">Activator</keyword>
<feature type="region of interest" description="Disordered" evidence="11">
    <location>
        <begin position="1"/>
        <end position="22"/>
    </location>
</feature>
<evidence type="ECO:0000256" key="4">
    <source>
        <dbReference type="ARBA" id="ARBA00022737"/>
    </source>
</evidence>